<dbReference type="GO" id="GO:0003682">
    <property type="term" value="F:chromatin binding"/>
    <property type="evidence" value="ECO:0007669"/>
    <property type="project" value="TreeGrafter"/>
</dbReference>
<proteinExistence type="predicted"/>
<reference evidence="2 3" key="1">
    <citation type="journal article" date="2021" name="Commun. Biol.">
        <title>The genome of Shorea leprosula (Dipterocarpaceae) highlights the ecological relevance of drought in aseasonal tropical rainforests.</title>
        <authorList>
            <person name="Ng K.K.S."/>
            <person name="Kobayashi M.J."/>
            <person name="Fawcett J.A."/>
            <person name="Hatakeyama M."/>
            <person name="Paape T."/>
            <person name="Ng C.H."/>
            <person name="Ang C.C."/>
            <person name="Tnah L.H."/>
            <person name="Lee C.T."/>
            <person name="Nishiyama T."/>
            <person name="Sese J."/>
            <person name="O'Brien M.J."/>
            <person name="Copetti D."/>
            <person name="Mohd Noor M.I."/>
            <person name="Ong R.C."/>
            <person name="Putra M."/>
            <person name="Sireger I.Z."/>
            <person name="Indrioko S."/>
            <person name="Kosugi Y."/>
            <person name="Izuno A."/>
            <person name="Isagi Y."/>
            <person name="Lee S.L."/>
            <person name="Shimizu K.K."/>
        </authorList>
    </citation>
    <scope>NUCLEOTIDE SEQUENCE [LARGE SCALE GENOMIC DNA]</scope>
    <source>
        <strain evidence="2">214</strain>
    </source>
</reference>
<dbReference type="GO" id="GO:0005634">
    <property type="term" value="C:nucleus"/>
    <property type="evidence" value="ECO:0007669"/>
    <property type="project" value="TreeGrafter"/>
</dbReference>
<protein>
    <submittedName>
        <fullName evidence="2">Uncharacterized protein</fullName>
    </submittedName>
</protein>
<dbReference type="GO" id="GO:0042393">
    <property type="term" value="F:histone binding"/>
    <property type="evidence" value="ECO:0007669"/>
    <property type="project" value="TreeGrafter"/>
</dbReference>
<name>A0AAV5J5S4_9ROSI</name>
<organism evidence="2 3">
    <name type="scientific">Rubroshorea leprosula</name>
    <dbReference type="NCBI Taxonomy" id="152421"/>
    <lineage>
        <taxon>Eukaryota</taxon>
        <taxon>Viridiplantae</taxon>
        <taxon>Streptophyta</taxon>
        <taxon>Embryophyta</taxon>
        <taxon>Tracheophyta</taxon>
        <taxon>Spermatophyta</taxon>
        <taxon>Magnoliopsida</taxon>
        <taxon>eudicotyledons</taxon>
        <taxon>Gunneridae</taxon>
        <taxon>Pentapetalae</taxon>
        <taxon>rosids</taxon>
        <taxon>malvids</taxon>
        <taxon>Malvales</taxon>
        <taxon>Dipterocarpaceae</taxon>
        <taxon>Rubroshorea</taxon>
    </lineage>
</organism>
<feature type="region of interest" description="Disordered" evidence="1">
    <location>
        <begin position="314"/>
        <end position="334"/>
    </location>
</feature>
<evidence type="ECO:0000256" key="1">
    <source>
        <dbReference type="SAM" id="MobiDB-lite"/>
    </source>
</evidence>
<comment type="caution">
    <text evidence="2">The sequence shown here is derived from an EMBL/GenBank/DDBJ whole genome shotgun (WGS) entry which is preliminary data.</text>
</comment>
<gene>
    <name evidence="2" type="ORF">SLEP1_g17738</name>
</gene>
<dbReference type="GO" id="GO:0000977">
    <property type="term" value="F:RNA polymerase II transcription regulatory region sequence-specific DNA binding"/>
    <property type="evidence" value="ECO:0007669"/>
    <property type="project" value="TreeGrafter"/>
</dbReference>
<dbReference type="Proteomes" id="UP001054252">
    <property type="component" value="Unassembled WGS sequence"/>
</dbReference>
<dbReference type="PANTHER" id="PTHR47025:SF9">
    <property type="entry name" value="PROTEIN, PUTATIVE-RELATED"/>
    <property type="match status" value="1"/>
</dbReference>
<dbReference type="GO" id="GO:0045944">
    <property type="term" value="P:positive regulation of transcription by RNA polymerase II"/>
    <property type="evidence" value="ECO:0007669"/>
    <property type="project" value="TreeGrafter"/>
</dbReference>
<keyword evidence="3" id="KW-1185">Reference proteome</keyword>
<accession>A0AAV5J5S4</accession>
<dbReference type="EMBL" id="BPVZ01000024">
    <property type="protein sequence ID" value="GKV05769.1"/>
    <property type="molecule type" value="Genomic_DNA"/>
</dbReference>
<dbReference type="PANTHER" id="PTHR47025">
    <property type="entry name" value="AUTOIMMUNE REGULATOR"/>
    <property type="match status" value="1"/>
</dbReference>
<evidence type="ECO:0000313" key="3">
    <source>
        <dbReference type="Proteomes" id="UP001054252"/>
    </source>
</evidence>
<dbReference type="AlphaFoldDB" id="A0AAV5J5S4"/>
<evidence type="ECO:0000313" key="2">
    <source>
        <dbReference type="EMBL" id="GKV05769.1"/>
    </source>
</evidence>
<sequence>MIVVPESGLLIKGAACLNDNEMAYDKSSRVEPLRSHQWFMDSPETELFPNKKQAVNAVSTSKLFSGMLNSNVSLWGNTSGFHLISGHFSERLFDPETARTMNFDDQGIPSVSLEKVDMGRKANEDMLGNDSSFGLSMCQTLEDPRSGLSYGGIRKVKVSQVEDSSISMGLGYNKGNENILSIGDTYDKDINVFISMGQSYNRGKRALQANENAISMCHALSKVNDSTISMGHTHDKSENHTLSIGQSFTKGEGPIISFGGYDDDDDTNPSGSLIFNYDLLVSQTSIQRSEALDEKDVKLNAEALVSSGVVSASGAEVSSKKDDPKTSKKVQSNNYPSNVRSLLSTGMLDGVPVKYTAWL</sequence>